<feature type="transmembrane region" description="Helical" evidence="7">
    <location>
        <begin position="125"/>
        <end position="141"/>
    </location>
</feature>
<evidence type="ECO:0000313" key="8">
    <source>
        <dbReference type="EMBL" id="CAB3799868.1"/>
    </source>
</evidence>
<feature type="transmembrane region" description="Helical" evidence="7">
    <location>
        <begin position="343"/>
        <end position="365"/>
    </location>
</feature>
<dbReference type="PANTHER" id="PTHR30509">
    <property type="entry name" value="P-HYDROXYBENZOIC ACID EFFLUX PUMP SUBUNIT-RELATED"/>
    <property type="match status" value="1"/>
</dbReference>
<keyword evidence="4 7" id="KW-0812">Transmembrane</keyword>
<keyword evidence="6 7" id="KW-0472">Membrane</keyword>
<evidence type="ECO:0000256" key="6">
    <source>
        <dbReference type="ARBA" id="ARBA00023136"/>
    </source>
</evidence>
<feature type="transmembrane region" description="Helical" evidence="7">
    <location>
        <begin position="6"/>
        <end position="26"/>
    </location>
</feature>
<comment type="subcellular location">
    <subcellularLocation>
        <location evidence="1">Cell membrane</location>
        <topology evidence="1">Multi-pass membrane protein</topology>
    </subcellularLocation>
</comment>
<reference evidence="8 9" key="1">
    <citation type="submission" date="2020-04" db="EMBL/GenBank/DDBJ databases">
        <authorList>
            <person name="De Canck E."/>
        </authorList>
    </citation>
    <scope>NUCLEOTIDE SEQUENCE [LARGE SCALE GENOMIC DNA]</scope>
    <source>
        <strain evidence="8 9">LMG 28138</strain>
    </source>
</reference>
<dbReference type="GO" id="GO:0005886">
    <property type="term" value="C:plasma membrane"/>
    <property type="evidence" value="ECO:0007669"/>
    <property type="project" value="UniProtKB-SubCell"/>
</dbReference>
<protein>
    <submittedName>
        <fullName evidence="8">p-hydroxybenzoic acid efflux pump subunit AaeB</fullName>
    </submittedName>
</protein>
<evidence type="ECO:0000256" key="7">
    <source>
        <dbReference type="SAM" id="Phobius"/>
    </source>
</evidence>
<dbReference type="InterPro" id="IPR006726">
    <property type="entry name" value="PHBA_efflux_AaeB/fusaric-R"/>
</dbReference>
<evidence type="ECO:0000256" key="5">
    <source>
        <dbReference type="ARBA" id="ARBA00022989"/>
    </source>
</evidence>
<keyword evidence="9" id="KW-1185">Reference proteome</keyword>
<sequence length="662" mass="70221">MLALYLGFSIGLPRPYWALATVYIIAHPLSGAVRSKAVYRAIGTLLGAGAAVAVAAIPSVVDSPIWLSLALAIWSGLCLFISLLDRTPRAYIFMLAGYTTAIIGFPCVLAPDTVFDVAVSRAEEILLGIICASLTHSLFFPRQVIEVLGDRVNHILSDASAWVRGALNERCSVEMDRERRRLASHVTELHMLSTHLPFDTMPAPLKTRAVHALEDRLSVLLPLATAVEGHLEALEANGHPLEPDLRRLVGEVREFADAGTTISGKQADYLMQACVALEPAIDAASDWPTLLKTTLLQRLGELIRALQDCRDLSACVYDPSCAPMHLEPPVRARSERRLHLDPGMALLSAVACVLAILLCCAAWIGTAWPDGAVAAMWAAIGCALFATQDDPAPAIAKFLVYGAVSLPVAALYLFAILPSVDGFPVLALSLAPLLLVIGYLQGETSGASKVLPFIWLFAGILSLQDTFSADFGSFANVGLSSLAGLAAALITTRLGRSVGAGWAAWRILRSGWRELAGLAQAGAAADRAAWTSRMLDRLNLLAPRLALASADGSLVATDALNDLRVGMHVVDLQRARPAIGAVADQAIGRVLKGLGHYFRTASSGRLNVAPLELLGDLDQAISAITANPPSPGGRAGVVALTSLRLDLFHDVPAYQPPSEGAR</sequence>
<gene>
    <name evidence="8" type="primary">aaeB_2</name>
    <name evidence="8" type="ORF">LMG28138_04749</name>
</gene>
<evidence type="ECO:0000256" key="4">
    <source>
        <dbReference type="ARBA" id="ARBA00022692"/>
    </source>
</evidence>
<dbReference type="EMBL" id="CADIKM010000035">
    <property type="protein sequence ID" value="CAB3799868.1"/>
    <property type="molecule type" value="Genomic_DNA"/>
</dbReference>
<feature type="transmembrane region" description="Helical" evidence="7">
    <location>
        <begin position="398"/>
        <end position="417"/>
    </location>
</feature>
<dbReference type="PANTHER" id="PTHR30509:SF9">
    <property type="entry name" value="MULTIDRUG RESISTANCE PROTEIN MDTO"/>
    <property type="match status" value="1"/>
</dbReference>
<name>A0A6S7BIE5_9BURK</name>
<keyword evidence="5 7" id="KW-1133">Transmembrane helix</keyword>
<organism evidence="8 9">
    <name type="scientific">Pararobbsia alpina</name>
    <dbReference type="NCBI Taxonomy" id="621374"/>
    <lineage>
        <taxon>Bacteria</taxon>
        <taxon>Pseudomonadati</taxon>
        <taxon>Pseudomonadota</taxon>
        <taxon>Betaproteobacteria</taxon>
        <taxon>Burkholderiales</taxon>
        <taxon>Burkholderiaceae</taxon>
        <taxon>Pararobbsia</taxon>
    </lineage>
</organism>
<accession>A0A6S7BIE5</accession>
<feature type="transmembrane region" description="Helical" evidence="7">
    <location>
        <begin position="423"/>
        <end position="440"/>
    </location>
</feature>
<feature type="transmembrane region" description="Helical" evidence="7">
    <location>
        <begin position="91"/>
        <end position="113"/>
    </location>
</feature>
<evidence type="ECO:0000313" key="9">
    <source>
        <dbReference type="Proteomes" id="UP000494115"/>
    </source>
</evidence>
<evidence type="ECO:0000256" key="1">
    <source>
        <dbReference type="ARBA" id="ARBA00004651"/>
    </source>
</evidence>
<dbReference type="Pfam" id="PF04632">
    <property type="entry name" value="FUSC"/>
    <property type="match status" value="1"/>
</dbReference>
<dbReference type="GO" id="GO:0022857">
    <property type="term" value="F:transmembrane transporter activity"/>
    <property type="evidence" value="ECO:0007669"/>
    <property type="project" value="InterPro"/>
</dbReference>
<feature type="transmembrane region" description="Helical" evidence="7">
    <location>
        <begin position="38"/>
        <end position="59"/>
    </location>
</feature>
<evidence type="ECO:0000256" key="3">
    <source>
        <dbReference type="ARBA" id="ARBA00022475"/>
    </source>
</evidence>
<keyword evidence="3" id="KW-1003">Cell membrane</keyword>
<proteinExistence type="predicted"/>
<dbReference type="Proteomes" id="UP000494115">
    <property type="component" value="Unassembled WGS sequence"/>
</dbReference>
<feature type="transmembrane region" description="Helical" evidence="7">
    <location>
        <begin position="65"/>
        <end position="84"/>
    </location>
</feature>
<dbReference type="AlphaFoldDB" id="A0A6S7BIE5"/>
<evidence type="ECO:0000256" key="2">
    <source>
        <dbReference type="ARBA" id="ARBA00022448"/>
    </source>
</evidence>
<keyword evidence="2" id="KW-0813">Transport</keyword>